<feature type="region of interest" description="Disordered" evidence="1">
    <location>
        <begin position="37"/>
        <end position="74"/>
    </location>
</feature>
<dbReference type="EMBL" id="KZ825463">
    <property type="protein sequence ID" value="PYI36891.1"/>
    <property type="molecule type" value="Genomic_DNA"/>
</dbReference>
<protein>
    <submittedName>
        <fullName evidence="2">Uncharacterized protein</fullName>
    </submittedName>
</protein>
<evidence type="ECO:0000256" key="1">
    <source>
        <dbReference type="SAM" id="MobiDB-lite"/>
    </source>
</evidence>
<sequence length="74" mass="8341">MSTSESATSGKIAIVVSSRKVCEARCGCCDRKRYGRRAESRSQIREMRQSTGRTVGDKRMALATRRQDEVDSQR</sequence>
<gene>
    <name evidence="2" type="ORF">BP00DRAFT_5871</name>
</gene>
<name>A0A2V5IL78_9EURO</name>
<feature type="compositionally biased region" description="Basic and acidic residues" evidence="1">
    <location>
        <begin position="55"/>
        <end position="74"/>
    </location>
</feature>
<evidence type="ECO:0000313" key="2">
    <source>
        <dbReference type="EMBL" id="PYI36891.1"/>
    </source>
</evidence>
<accession>A0A2V5IL78</accession>
<organism evidence="2 3">
    <name type="scientific">Aspergillus indologenus CBS 114.80</name>
    <dbReference type="NCBI Taxonomy" id="1450541"/>
    <lineage>
        <taxon>Eukaryota</taxon>
        <taxon>Fungi</taxon>
        <taxon>Dikarya</taxon>
        <taxon>Ascomycota</taxon>
        <taxon>Pezizomycotina</taxon>
        <taxon>Eurotiomycetes</taxon>
        <taxon>Eurotiomycetidae</taxon>
        <taxon>Eurotiales</taxon>
        <taxon>Aspergillaceae</taxon>
        <taxon>Aspergillus</taxon>
        <taxon>Aspergillus subgen. Circumdati</taxon>
    </lineage>
</organism>
<keyword evidence="3" id="KW-1185">Reference proteome</keyword>
<reference evidence="2 3" key="1">
    <citation type="submission" date="2018-02" db="EMBL/GenBank/DDBJ databases">
        <title>The genomes of Aspergillus section Nigri reveals drivers in fungal speciation.</title>
        <authorList>
            <consortium name="DOE Joint Genome Institute"/>
            <person name="Vesth T.C."/>
            <person name="Nybo J."/>
            <person name="Theobald S."/>
            <person name="Brandl J."/>
            <person name="Frisvad J.C."/>
            <person name="Nielsen K.F."/>
            <person name="Lyhne E.K."/>
            <person name="Kogle M.E."/>
            <person name="Kuo A."/>
            <person name="Riley R."/>
            <person name="Clum A."/>
            <person name="Nolan M."/>
            <person name="Lipzen A."/>
            <person name="Salamov A."/>
            <person name="Henrissat B."/>
            <person name="Wiebenga A."/>
            <person name="De vries R.P."/>
            <person name="Grigoriev I.V."/>
            <person name="Mortensen U.H."/>
            <person name="Andersen M.R."/>
            <person name="Baker S.E."/>
        </authorList>
    </citation>
    <scope>NUCLEOTIDE SEQUENCE [LARGE SCALE GENOMIC DNA]</scope>
    <source>
        <strain evidence="2 3">CBS 114.80</strain>
    </source>
</reference>
<feature type="compositionally biased region" description="Basic and acidic residues" evidence="1">
    <location>
        <begin position="37"/>
        <end position="48"/>
    </location>
</feature>
<dbReference type="AlphaFoldDB" id="A0A2V5IL78"/>
<dbReference type="Proteomes" id="UP000248817">
    <property type="component" value="Unassembled WGS sequence"/>
</dbReference>
<proteinExistence type="predicted"/>
<evidence type="ECO:0000313" key="3">
    <source>
        <dbReference type="Proteomes" id="UP000248817"/>
    </source>
</evidence>